<feature type="transmembrane region" description="Helical" evidence="5">
    <location>
        <begin position="73"/>
        <end position="93"/>
    </location>
</feature>
<evidence type="ECO:0000259" key="6">
    <source>
        <dbReference type="PROSITE" id="PS50850"/>
    </source>
</evidence>
<dbReference type="GO" id="GO:0042383">
    <property type="term" value="C:sarcolemma"/>
    <property type="evidence" value="ECO:0007669"/>
    <property type="project" value="UniProtKB-SubCell"/>
</dbReference>
<protein>
    <submittedName>
        <fullName evidence="7">Solute carrier family 2 member 9, like 1</fullName>
    </submittedName>
</protein>
<accession>A0A8C4Z941</accession>
<dbReference type="PROSITE" id="PS50850">
    <property type="entry name" value="MFS"/>
    <property type="match status" value="1"/>
</dbReference>
<dbReference type="AlphaFoldDB" id="A0A8C4Z941"/>
<evidence type="ECO:0000256" key="5">
    <source>
        <dbReference type="SAM" id="Phobius"/>
    </source>
</evidence>
<feature type="transmembrane region" description="Helical" evidence="5">
    <location>
        <begin position="105"/>
        <end position="122"/>
    </location>
</feature>
<feature type="transmembrane region" description="Helical" evidence="5">
    <location>
        <begin position="21"/>
        <end position="38"/>
    </location>
</feature>
<dbReference type="GO" id="GO:0070837">
    <property type="term" value="P:dehydroascorbic acid transport"/>
    <property type="evidence" value="ECO:0007669"/>
    <property type="project" value="TreeGrafter"/>
</dbReference>
<feature type="transmembrane region" description="Helical" evidence="5">
    <location>
        <begin position="375"/>
        <end position="402"/>
    </location>
</feature>
<evidence type="ECO:0000313" key="8">
    <source>
        <dbReference type="Proteomes" id="UP000694546"/>
    </source>
</evidence>
<dbReference type="Pfam" id="PF00083">
    <property type="entry name" value="Sugar_tr"/>
    <property type="match status" value="1"/>
</dbReference>
<keyword evidence="3 5" id="KW-1133">Transmembrane helix</keyword>
<evidence type="ECO:0000256" key="2">
    <source>
        <dbReference type="ARBA" id="ARBA00022692"/>
    </source>
</evidence>
<feature type="transmembrane region" description="Helical" evidence="5">
    <location>
        <begin position="282"/>
        <end position="305"/>
    </location>
</feature>
<keyword evidence="8" id="KW-1185">Reference proteome</keyword>
<sequence>PLHCEQKLQLGDPQIGTRGKALMFILILGIGGSFQTGFHNTAMSSPSPYIKNFINSSWYERYEEYPPSATVNLIFGVIISTYAVGGLFGAASVKFATGKFGRKKILIGTCLFSVVGGVIMLTSKNANSFEMIVAARSMNGFGAGLGGSVQQIYLMESSPKQLRSTLMLSNVFFLSLGKLSGQVLGLSVLLGREHLWNILLFAPACLVVVQLLALPFFPEAPRYLLMDGGDIVACRKALQRLWGPGEYQVEIDEMLAERAASKGVQVKSLLEFLQDSGIRSQIIAIAILSACIQLSGMSAISTFSFDILNKAAVPVDQIRYITLGFGVSEVLATITSTLIVERSGRKPLLLGGFSIMFTMLLLITIMLNLKNPAPWVAYCTAALFMIFIMCVSGGPSGVNMALINDSFEQSHHPAAMTLNGLQKWGQFAVLGLVFPFINEGLGSYCFLLFACFCLLGALYSFFLVPETKGKSPKEVSQQFKRLAVGGKFFGRNQFMETRL</sequence>
<proteinExistence type="predicted"/>
<evidence type="ECO:0000256" key="3">
    <source>
        <dbReference type="ARBA" id="ARBA00022989"/>
    </source>
</evidence>
<name>A0A8C4Z941_GADMO</name>
<dbReference type="Proteomes" id="UP000694546">
    <property type="component" value="Chromosome 13"/>
</dbReference>
<reference evidence="7" key="1">
    <citation type="submission" date="2025-08" db="UniProtKB">
        <authorList>
            <consortium name="Ensembl"/>
        </authorList>
    </citation>
    <scope>IDENTIFICATION</scope>
</reference>
<feature type="transmembrane region" description="Helical" evidence="5">
    <location>
        <begin position="441"/>
        <end position="464"/>
    </location>
</feature>
<keyword evidence="4 5" id="KW-0472">Membrane</keyword>
<evidence type="ECO:0000313" key="7">
    <source>
        <dbReference type="Ensembl" id="ENSGMOP00000009831.2"/>
    </source>
</evidence>
<dbReference type="GO" id="GO:0055056">
    <property type="term" value="F:D-glucose transmembrane transporter activity"/>
    <property type="evidence" value="ECO:0007669"/>
    <property type="project" value="TreeGrafter"/>
</dbReference>
<feature type="transmembrane region" description="Helical" evidence="5">
    <location>
        <begin position="166"/>
        <end position="189"/>
    </location>
</feature>
<dbReference type="GO" id="GO:0005353">
    <property type="term" value="F:fructose transmembrane transporter activity"/>
    <property type="evidence" value="ECO:0007669"/>
    <property type="project" value="UniProtKB-ARBA"/>
</dbReference>
<keyword evidence="2 5" id="KW-0812">Transmembrane</keyword>
<evidence type="ECO:0000256" key="4">
    <source>
        <dbReference type="ARBA" id="ARBA00023136"/>
    </source>
</evidence>
<dbReference type="InterPro" id="IPR005829">
    <property type="entry name" value="Sugar_transporter_CS"/>
</dbReference>
<feature type="transmembrane region" description="Helical" evidence="5">
    <location>
        <begin position="317"/>
        <end position="340"/>
    </location>
</feature>
<dbReference type="Gene3D" id="1.20.1250.20">
    <property type="entry name" value="MFS general substrate transporter like domains"/>
    <property type="match status" value="1"/>
</dbReference>
<dbReference type="GO" id="GO:0046323">
    <property type="term" value="P:D-glucose import"/>
    <property type="evidence" value="ECO:0007669"/>
    <property type="project" value="TreeGrafter"/>
</dbReference>
<dbReference type="PANTHER" id="PTHR23503:SF130">
    <property type="entry name" value="SOLUTE CARRIER FAMILY 2 (FACILITATED GLUCOSE TRANSPORTER), MEMBER 9-LIKE 1"/>
    <property type="match status" value="1"/>
</dbReference>
<dbReference type="OMA" id="ANGWYMT"/>
<dbReference type="GeneTree" id="ENSGT00940000166173"/>
<evidence type="ECO:0000256" key="1">
    <source>
        <dbReference type="ARBA" id="ARBA00004141"/>
    </source>
</evidence>
<gene>
    <name evidence="7" type="primary">slc2a9l1</name>
</gene>
<dbReference type="InterPro" id="IPR045263">
    <property type="entry name" value="GLUT"/>
</dbReference>
<dbReference type="InterPro" id="IPR020846">
    <property type="entry name" value="MFS_dom"/>
</dbReference>
<feature type="domain" description="Major facilitator superfamily (MFS) profile" evidence="6">
    <location>
        <begin position="25"/>
        <end position="468"/>
    </location>
</feature>
<dbReference type="SUPFAM" id="SSF103473">
    <property type="entry name" value="MFS general substrate transporter"/>
    <property type="match status" value="1"/>
</dbReference>
<dbReference type="PROSITE" id="PS00217">
    <property type="entry name" value="SUGAR_TRANSPORT_2"/>
    <property type="match status" value="1"/>
</dbReference>
<feature type="transmembrane region" description="Helical" evidence="5">
    <location>
        <begin position="195"/>
        <end position="217"/>
    </location>
</feature>
<dbReference type="PANTHER" id="PTHR23503">
    <property type="entry name" value="SOLUTE CARRIER FAMILY 2"/>
    <property type="match status" value="1"/>
</dbReference>
<dbReference type="InterPro" id="IPR036259">
    <property type="entry name" value="MFS_trans_sf"/>
</dbReference>
<dbReference type="GO" id="GO:1990539">
    <property type="term" value="P:fructose import across plasma membrane"/>
    <property type="evidence" value="ECO:0007669"/>
    <property type="project" value="UniProtKB-ARBA"/>
</dbReference>
<feature type="transmembrane region" description="Helical" evidence="5">
    <location>
        <begin position="347"/>
        <end position="369"/>
    </location>
</feature>
<dbReference type="InterPro" id="IPR005828">
    <property type="entry name" value="MFS_sugar_transport-like"/>
</dbReference>
<comment type="subcellular location">
    <subcellularLocation>
        <location evidence="1">Membrane</location>
        <topology evidence="1">Multi-pass membrane protein</topology>
    </subcellularLocation>
</comment>
<organism evidence="7 8">
    <name type="scientific">Gadus morhua</name>
    <name type="common">Atlantic cod</name>
    <dbReference type="NCBI Taxonomy" id="8049"/>
    <lineage>
        <taxon>Eukaryota</taxon>
        <taxon>Metazoa</taxon>
        <taxon>Chordata</taxon>
        <taxon>Craniata</taxon>
        <taxon>Vertebrata</taxon>
        <taxon>Euteleostomi</taxon>
        <taxon>Actinopterygii</taxon>
        <taxon>Neopterygii</taxon>
        <taxon>Teleostei</taxon>
        <taxon>Neoteleostei</taxon>
        <taxon>Acanthomorphata</taxon>
        <taxon>Zeiogadaria</taxon>
        <taxon>Gadariae</taxon>
        <taxon>Gadiformes</taxon>
        <taxon>Gadoidei</taxon>
        <taxon>Gadidae</taxon>
        <taxon>Gadus</taxon>
    </lineage>
</organism>
<reference evidence="7" key="2">
    <citation type="submission" date="2025-09" db="UniProtKB">
        <authorList>
            <consortium name="Ensembl"/>
        </authorList>
    </citation>
    <scope>IDENTIFICATION</scope>
</reference>
<dbReference type="Ensembl" id="ENSGMOT00000010095.2">
    <property type="protein sequence ID" value="ENSGMOP00000009831.2"/>
    <property type="gene ID" value="ENSGMOG00000009166.2"/>
</dbReference>